<dbReference type="GeneID" id="62681148"/>
<dbReference type="Gene3D" id="3.40.1350.10">
    <property type="match status" value="1"/>
</dbReference>
<comment type="cofactor">
    <cofactor evidence="1">
        <name>Mg(2+)</name>
        <dbReference type="ChEBI" id="CHEBI:18420"/>
    </cofactor>
</comment>
<dbReference type="GO" id="GO:0016788">
    <property type="term" value="F:hydrolase activity, acting on ester bonds"/>
    <property type="evidence" value="ECO:0007669"/>
    <property type="project" value="InterPro"/>
</dbReference>
<keyword evidence="6" id="KW-1185">Reference proteome</keyword>
<proteinExistence type="predicted"/>
<keyword evidence="3" id="KW-0378">Hydrolase</keyword>
<dbReference type="GO" id="GO:0004518">
    <property type="term" value="F:nuclease activity"/>
    <property type="evidence" value="ECO:0007669"/>
    <property type="project" value="UniProtKB-KW"/>
</dbReference>
<dbReference type="SMART" id="SM00990">
    <property type="entry name" value="VRR_NUC"/>
    <property type="match status" value="1"/>
</dbReference>
<reference evidence="5 6" key="1">
    <citation type="submission" date="2020-04" db="EMBL/GenBank/DDBJ databases">
        <title>Characterization and complete genome analysis of a novel phage JC01 infecting Cronobacter sakazakii.</title>
        <authorList>
            <person name="Jiang J."/>
            <person name="Zhao C."/>
            <person name="Tie D."/>
            <person name="Li Z."/>
        </authorList>
    </citation>
    <scope>NUCLEOTIDE SEQUENCE [LARGE SCALE GENOMIC DNA]</scope>
</reference>
<dbReference type="EMBL" id="MT330372">
    <property type="protein sequence ID" value="QJI52227.1"/>
    <property type="molecule type" value="Genomic_DNA"/>
</dbReference>
<evidence type="ECO:0000256" key="1">
    <source>
        <dbReference type="ARBA" id="ARBA00001946"/>
    </source>
</evidence>
<name>A0A6M3YQV4_9CAUD</name>
<dbReference type="RefSeq" id="YP_009998557.1">
    <property type="nucleotide sequence ID" value="NC_052989.1"/>
</dbReference>
<feature type="domain" description="VRR-NUC" evidence="4">
    <location>
        <begin position="9"/>
        <end position="85"/>
    </location>
</feature>
<accession>A0A6M3YQV4</accession>
<evidence type="ECO:0000313" key="6">
    <source>
        <dbReference type="Proteomes" id="UP000502753"/>
    </source>
</evidence>
<dbReference type="InterPro" id="IPR014883">
    <property type="entry name" value="VRR_NUC"/>
</dbReference>
<dbReference type="GO" id="GO:0003676">
    <property type="term" value="F:nucleic acid binding"/>
    <property type="evidence" value="ECO:0007669"/>
    <property type="project" value="InterPro"/>
</dbReference>
<protein>
    <submittedName>
        <fullName evidence="5">Putative VRR-NUC domain-containing protein</fullName>
    </submittedName>
</protein>
<evidence type="ECO:0000259" key="4">
    <source>
        <dbReference type="SMART" id="SM00990"/>
    </source>
</evidence>
<evidence type="ECO:0000256" key="2">
    <source>
        <dbReference type="ARBA" id="ARBA00022722"/>
    </source>
</evidence>
<sequence length="95" mass="11086">MAAKVVKESKVEKEIRQYALATGWWVAKFVAPGKRGVPDRLFIKNGWHLFMEIKRPGEVPTEQQLLRHQEMRKYGAIVVWVDSVEEAKSWLDFIC</sequence>
<dbReference type="KEGG" id="vg:62681148"/>
<dbReference type="InterPro" id="IPR011856">
    <property type="entry name" value="tRNA_endonuc-like_dom_sf"/>
</dbReference>
<keyword evidence="2" id="KW-0540">Nuclease</keyword>
<organism evidence="5 6">
    <name type="scientific">Cronobacter phage JC01</name>
    <dbReference type="NCBI Taxonomy" id="2729575"/>
    <lineage>
        <taxon>Viruses</taxon>
        <taxon>Duplodnaviria</taxon>
        <taxon>Heunggongvirae</taxon>
        <taxon>Uroviricota</taxon>
        <taxon>Caudoviricetes</taxon>
        <taxon>Casjensviridae</taxon>
        <taxon>Jacunavirus</taxon>
        <taxon>Jacunavirus JC01</taxon>
    </lineage>
</organism>
<dbReference type="Proteomes" id="UP000502753">
    <property type="component" value="Segment"/>
</dbReference>
<evidence type="ECO:0000256" key="3">
    <source>
        <dbReference type="ARBA" id="ARBA00022801"/>
    </source>
</evidence>
<evidence type="ECO:0000313" key="5">
    <source>
        <dbReference type="EMBL" id="QJI52227.1"/>
    </source>
</evidence>